<evidence type="ECO:0000313" key="4">
    <source>
        <dbReference type="Proteomes" id="UP000695562"/>
    </source>
</evidence>
<dbReference type="OrthoDB" id="26095at2759"/>
<protein>
    <recommendedName>
        <fullName evidence="2">ComC supersandwich domain-containing protein</fullName>
    </recommendedName>
</protein>
<dbReference type="AlphaFoldDB" id="A0A8J4UZ88"/>
<comment type="caution">
    <text evidence="3">The sequence shown here is derived from an EMBL/GenBank/DDBJ whole genome shotgun (WGS) entry which is preliminary data.</text>
</comment>
<gene>
    <name evidence="3" type="ORF">CYY_006018</name>
</gene>
<organism evidence="3 4">
    <name type="scientific">Polysphondylium violaceum</name>
    <dbReference type="NCBI Taxonomy" id="133409"/>
    <lineage>
        <taxon>Eukaryota</taxon>
        <taxon>Amoebozoa</taxon>
        <taxon>Evosea</taxon>
        <taxon>Eumycetozoa</taxon>
        <taxon>Dictyostelia</taxon>
        <taxon>Dictyosteliales</taxon>
        <taxon>Dictyosteliaceae</taxon>
        <taxon>Polysphondylium</taxon>
    </lineage>
</organism>
<dbReference type="PANTHER" id="PTHR31378">
    <property type="entry name" value="EGF-LIKE DOMAIN-CONTAINING PROTEIN-RELATED-RELATED"/>
    <property type="match status" value="1"/>
</dbReference>
<dbReference type="InterPro" id="IPR054484">
    <property type="entry name" value="ComC_SSD"/>
</dbReference>
<keyword evidence="4" id="KW-1185">Reference proteome</keyword>
<dbReference type="Pfam" id="PF22933">
    <property type="entry name" value="ComC_SSD"/>
    <property type="match status" value="1"/>
</dbReference>
<feature type="transmembrane region" description="Helical" evidence="1">
    <location>
        <begin position="216"/>
        <end position="239"/>
    </location>
</feature>
<evidence type="ECO:0000256" key="1">
    <source>
        <dbReference type="SAM" id="Phobius"/>
    </source>
</evidence>
<keyword evidence="1" id="KW-0472">Membrane</keyword>
<proteinExistence type="predicted"/>
<keyword evidence="1" id="KW-1133">Transmembrane helix</keyword>
<dbReference type="PANTHER" id="PTHR31378:SF29">
    <property type="entry name" value="EGF-LIKE DOMAIN-CONTAINING PROTEIN-RELATED"/>
    <property type="match status" value="1"/>
</dbReference>
<evidence type="ECO:0000313" key="3">
    <source>
        <dbReference type="EMBL" id="KAF2072658.1"/>
    </source>
</evidence>
<keyword evidence="1" id="KW-0812">Transmembrane</keyword>
<accession>A0A8J4UZ88</accession>
<sequence length="260" mass="29049">GGTVQHYYLKDWTFTNVSTTVRKEYQYSTNITNNDVSTEISVNLRFYDKQEQVIFANNEYFMSPNSVKYIVTMTPYGFSSRLNYLELLMASNFSLDASKDSCSSISKGNSSINAEYIQIKVNDRYLYSRFIKLGEIDSKPQQIINKFMDSNEEQTKTSAVSYVGVQIPFYTKSVLLDPDFSVLIDTSKPASADENAVCGDKEEAQSSKSGLTKVQIAGIVIGAVGFAAVVAAGVIYSVYKNQQSIRIRKSMQAKLETFHG</sequence>
<name>A0A8J4UZ88_9MYCE</name>
<feature type="non-terminal residue" evidence="3">
    <location>
        <position position="1"/>
    </location>
</feature>
<evidence type="ECO:0000259" key="2">
    <source>
        <dbReference type="Pfam" id="PF22933"/>
    </source>
</evidence>
<reference evidence="3" key="1">
    <citation type="submission" date="2020-01" db="EMBL/GenBank/DDBJ databases">
        <title>Development of genomics and gene disruption for Polysphondylium violaceum indicates a role for the polyketide synthase stlB in stalk morphogenesis.</title>
        <authorList>
            <person name="Narita B."/>
            <person name="Kawabe Y."/>
            <person name="Kin K."/>
            <person name="Saito T."/>
            <person name="Gibbs R."/>
            <person name="Kuspa A."/>
            <person name="Muzny D."/>
            <person name="Queller D."/>
            <person name="Richards S."/>
            <person name="Strassman J."/>
            <person name="Sucgang R."/>
            <person name="Worley K."/>
            <person name="Schaap P."/>
        </authorList>
    </citation>
    <scope>NUCLEOTIDE SEQUENCE</scope>
    <source>
        <strain evidence="3">QSvi11</strain>
    </source>
</reference>
<dbReference type="EMBL" id="AJWJ01000259">
    <property type="protein sequence ID" value="KAF2072658.1"/>
    <property type="molecule type" value="Genomic_DNA"/>
</dbReference>
<feature type="domain" description="ComC supersandwich" evidence="2">
    <location>
        <begin position="4"/>
        <end position="183"/>
    </location>
</feature>
<dbReference type="Proteomes" id="UP000695562">
    <property type="component" value="Unassembled WGS sequence"/>
</dbReference>